<dbReference type="SMART" id="SM00248">
    <property type="entry name" value="ANK"/>
    <property type="match status" value="6"/>
</dbReference>
<dbReference type="SUPFAM" id="SSF48403">
    <property type="entry name" value="Ankyrin repeat"/>
    <property type="match status" value="1"/>
</dbReference>
<reference evidence="4 5" key="1">
    <citation type="submission" date="2019-07" db="EMBL/GenBank/DDBJ databases">
        <title>Draft genome assembly of a fouling barnacle, Amphibalanus amphitrite (Darwin, 1854): The first reference genome for Thecostraca.</title>
        <authorList>
            <person name="Kim W."/>
        </authorList>
    </citation>
    <scope>NUCLEOTIDE SEQUENCE [LARGE SCALE GENOMIC DNA]</scope>
    <source>
        <strain evidence="4">SNU_AA5</strain>
        <tissue evidence="4">Soma without cirri and trophi</tissue>
    </source>
</reference>
<sequence length="600" mass="64735">MHAGRSDDAGTLRSLLDDGHGVDSYDSQKWFPVHVAAWRGNAACLQLVLDAMSAAADTLDIGVDVATNDGVTALMMAAAVLSVPCVRLLLAAGADPTRQTESGWSAMHAAVCMDMECDIEEMEPLPEYGAEQLEVGEAAPPPPDAAVESLSILDMLLEAGASLSCIDESKLTPLHLAAQNQHSDVVALFCRHGLTPQVVNMVDVAGRTALHTVMGDHPAAAKTSIVTALLERGADLSPVPLRSLLMCAMKHDDAVTFELLLTAVGMETLRRTQQEFLWSAVFAAGLGFIEVLFRHGLTHDRLEFLSWRTDRESCPSVLGPLLVHNYSRRDTLLALRLLDDDECRRAVLAEPDSFVSSAIDHVQEAPPGLVDGRPSLFCARRVWGLLCHLHSQLECDPTDWGRLFSVCGRLQSVVGAVVQAFIVARAFAEVPIEDFVRWTLDEESAADVASLPDGEAARVRARGRLVLELALQASATRVRRPLGAWLGLSDALLQPPPLAVIARASVYRQVRAAVRSRYRTRPPKLSAELGRLAELLPVGLRPLLLQRDADTQRRLAALLDVSHGSAWAGAAAETQPELGGLGAAAADYQRYSALVTAWEN</sequence>
<feature type="repeat" description="ANK" evidence="3">
    <location>
        <begin position="69"/>
        <end position="101"/>
    </location>
</feature>
<dbReference type="Gene3D" id="1.25.40.20">
    <property type="entry name" value="Ankyrin repeat-containing domain"/>
    <property type="match status" value="2"/>
</dbReference>
<evidence type="ECO:0000256" key="1">
    <source>
        <dbReference type="ARBA" id="ARBA00022737"/>
    </source>
</evidence>
<evidence type="ECO:0000256" key="3">
    <source>
        <dbReference type="PROSITE-ProRule" id="PRU00023"/>
    </source>
</evidence>
<dbReference type="EMBL" id="VIIS01001648">
    <property type="protein sequence ID" value="KAF0294955.1"/>
    <property type="molecule type" value="Genomic_DNA"/>
</dbReference>
<proteinExistence type="predicted"/>
<dbReference type="InterPro" id="IPR036770">
    <property type="entry name" value="Ankyrin_rpt-contain_sf"/>
</dbReference>
<keyword evidence="5" id="KW-1185">Reference proteome</keyword>
<evidence type="ECO:0000313" key="5">
    <source>
        <dbReference type="Proteomes" id="UP000440578"/>
    </source>
</evidence>
<dbReference type="PANTHER" id="PTHR24161">
    <property type="entry name" value="ANK_REP_REGION DOMAIN-CONTAINING PROTEIN-RELATED"/>
    <property type="match status" value="1"/>
</dbReference>
<feature type="repeat" description="ANK" evidence="3">
    <location>
        <begin position="169"/>
        <end position="201"/>
    </location>
</feature>
<dbReference type="PROSITE" id="PS50088">
    <property type="entry name" value="ANK_REPEAT"/>
    <property type="match status" value="2"/>
</dbReference>
<dbReference type="InterPro" id="IPR002110">
    <property type="entry name" value="Ankyrin_rpt"/>
</dbReference>
<keyword evidence="2 3" id="KW-0040">ANK repeat</keyword>
<keyword evidence="1" id="KW-0677">Repeat</keyword>
<organism evidence="4 5">
    <name type="scientific">Amphibalanus amphitrite</name>
    <name type="common">Striped barnacle</name>
    <name type="synonym">Balanus amphitrite</name>
    <dbReference type="NCBI Taxonomy" id="1232801"/>
    <lineage>
        <taxon>Eukaryota</taxon>
        <taxon>Metazoa</taxon>
        <taxon>Ecdysozoa</taxon>
        <taxon>Arthropoda</taxon>
        <taxon>Crustacea</taxon>
        <taxon>Multicrustacea</taxon>
        <taxon>Cirripedia</taxon>
        <taxon>Thoracica</taxon>
        <taxon>Thoracicalcarea</taxon>
        <taxon>Balanomorpha</taxon>
        <taxon>Balanoidea</taxon>
        <taxon>Balanidae</taxon>
        <taxon>Amphibalaninae</taxon>
        <taxon>Amphibalanus</taxon>
    </lineage>
</organism>
<dbReference type="PROSITE" id="PS50297">
    <property type="entry name" value="ANK_REP_REGION"/>
    <property type="match status" value="1"/>
</dbReference>
<dbReference type="AlphaFoldDB" id="A0A6A4VLK4"/>
<name>A0A6A4VLK4_AMPAM</name>
<dbReference type="PANTHER" id="PTHR24161:SF85">
    <property type="entry name" value="PALMITOYLTRANSFERASE HIP14"/>
    <property type="match status" value="1"/>
</dbReference>
<dbReference type="Proteomes" id="UP000440578">
    <property type="component" value="Unassembled WGS sequence"/>
</dbReference>
<evidence type="ECO:0000256" key="2">
    <source>
        <dbReference type="ARBA" id="ARBA00023043"/>
    </source>
</evidence>
<accession>A0A6A4VLK4</accession>
<dbReference type="Pfam" id="PF12796">
    <property type="entry name" value="Ank_2"/>
    <property type="match status" value="2"/>
</dbReference>
<protein>
    <submittedName>
        <fullName evidence="4">Ankyrin repeat and SOCS box protein 3</fullName>
    </submittedName>
</protein>
<gene>
    <name evidence="4" type="primary">ASB3_0</name>
    <name evidence="4" type="ORF">FJT64_007481</name>
</gene>
<dbReference type="OrthoDB" id="6365100at2759"/>
<evidence type="ECO:0000313" key="4">
    <source>
        <dbReference type="EMBL" id="KAF0294955.1"/>
    </source>
</evidence>
<comment type="caution">
    <text evidence="4">The sequence shown here is derived from an EMBL/GenBank/DDBJ whole genome shotgun (WGS) entry which is preliminary data.</text>
</comment>